<dbReference type="SUPFAM" id="SSF53335">
    <property type="entry name" value="S-adenosyl-L-methionine-dependent methyltransferases"/>
    <property type="match status" value="1"/>
</dbReference>
<dbReference type="Pfam" id="PF00196">
    <property type="entry name" value="GerE"/>
    <property type="match status" value="1"/>
</dbReference>
<protein>
    <submittedName>
        <fullName evidence="3">Transcriptional regulator, luxR family</fullName>
    </submittedName>
</protein>
<dbReference type="InterPro" id="IPR036388">
    <property type="entry name" value="WH-like_DNA-bd_sf"/>
</dbReference>
<dbReference type="InterPro" id="IPR029063">
    <property type="entry name" value="SAM-dependent_MTases_sf"/>
</dbReference>
<feature type="compositionally biased region" description="Polar residues" evidence="1">
    <location>
        <begin position="910"/>
        <end position="922"/>
    </location>
</feature>
<dbReference type="CDD" id="cd06170">
    <property type="entry name" value="LuxR_C_like"/>
    <property type="match status" value="1"/>
</dbReference>
<dbReference type="InterPro" id="IPR000792">
    <property type="entry name" value="Tscrpt_reg_LuxR_C"/>
</dbReference>
<name>A0AAC9HMR9_9PSEU</name>
<feature type="domain" description="HTH luxR-type" evidence="2">
    <location>
        <begin position="852"/>
        <end position="917"/>
    </location>
</feature>
<dbReference type="InterPro" id="IPR038576">
    <property type="entry name" value="Methyltransf_Zn-bd_dom_put_sf"/>
</dbReference>
<feature type="region of interest" description="Disordered" evidence="1">
    <location>
        <begin position="909"/>
        <end position="956"/>
    </location>
</feature>
<dbReference type="Pfam" id="PF08484">
    <property type="entry name" value="Methyltransf_14"/>
    <property type="match status" value="1"/>
</dbReference>
<accession>A0AAC9HMR9</accession>
<sequence length="1366" mass="148356">MAYSGHREALHTLKILLDESSAHNGRLALITGGPASGKTELLHRLSRIASESGALVLSATGSRAESLLQMGVVEQLFYSSDVPPEITDQVSRLVTAETLSVEDVGPDIRTLQHAGARMLQEVCAALLKLSRKQPVVVCIDDVQFVDSSSLQLLLYLRRRMQSAPILLVLNEWEYLQTTLPLFYADLTRRRHHRIKLGPLSLDEVTDLLGESMPSVIAARLAPAYAELTGSNPMLLNALVEDYESAEATSGTERQPVVGAAFGRAVQACLHRWGSELIGVARSIAVLGAQATPVLIARLAGLTPETSGRIVDILTSAGLLRDGEFRHPAAVEAVLTGLSEEDRPLVHLFAAELLHQEGAAAPKVAHHLVAANSVDSDWAVGVLRDAAKQSLAGNQVDLAVQCLKLALANAEDEDERLEISVSLSRALWSINPSAAAIHLTGLLPALEDGRLAGQDAVTVAQHAIWNGNRATAAKTLEILLGAFGGVDPQTAAELRIAYEWVFGSAHDVFGALGTTSPPPGEDPVVDTTRMLATVWEHGGDGTAIASAEHILQSCRLGAMPLELAATAIHTLVYGGKPVQAGRWCERLAAEAARQGEVTWQAVIGALHADILFRCGDAVSAIRTANQALSRLPPRGWGVQIGYPLGILVLAATALGRHDVANEALQQQVREATFTTQWGLRYLHARGHHHLATGRVLAAIDDFQRCGRLMKEWSIDFPMLVPWRSGLAEANLQLGRPRVARDLVRQQLERIGPADTRTRGISLCTLAASSEPAQRGALLRQAIDCLRASGDRLALAKAVHELSRLRPGAEPDRPGAVVAAQRAEITARRLPIPAPKRPEEHRLPRASTGASSNEATGLGSLSDSERRVAELAAIGHTNREISDQLYVTVSTVEQHLTRVYRKLGVKRRTELPSATATGAMSRQTSRPDRHVPLKPERRQARARHRTPTRRDIATNHRSSHMSATSSCRICGDTVTEFIDFGKQPASDAFVKPGEEDREFFFRLAVGICGSCDMVQLMEEVPREQMFHEDYPYLSSGSSVMRAHFEGLAKRFLTTELTGEDPFIVELGSNDGTMLNTIAKAGVRHLGVEPSGGVAELAATKGIRVRKDFFEESTATAIRSEDGAADVIYAANTLCHIPYMESILRGVTTLLAPNGVFVFEDPYFAEIVERASFDQVYDEHFYFFTARSVDEMARRHGLELVDVERLAVHGGEVRYTLARPGARQRTAAVAELLASEEAAKLTSPATLTDFRERVEKNRDDLMAFLREQRAQGKRVVGYGATAKSATVTNYLGITPELVSFVCDTTPAKQGKLTPGAHLPVKPPSAFHADYPDYALLFAWNHAEEIMANEQAFREAGGKWVLYVPTVHIV</sequence>
<dbReference type="Gene3D" id="3.40.50.720">
    <property type="entry name" value="NAD(P)-binding Rossmann-like Domain"/>
    <property type="match status" value="1"/>
</dbReference>
<proteinExistence type="predicted"/>
<dbReference type="InterPro" id="IPR016032">
    <property type="entry name" value="Sig_transdc_resp-reg_C-effctor"/>
</dbReference>
<dbReference type="InterPro" id="IPR027417">
    <property type="entry name" value="P-loop_NTPase"/>
</dbReference>
<dbReference type="Gene3D" id="1.25.40.10">
    <property type="entry name" value="Tetratricopeptide repeat domain"/>
    <property type="match status" value="1"/>
</dbReference>
<evidence type="ECO:0000259" key="2">
    <source>
        <dbReference type="PROSITE" id="PS50043"/>
    </source>
</evidence>
<evidence type="ECO:0000256" key="1">
    <source>
        <dbReference type="SAM" id="MobiDB-lite"/>
    </source>
</evidence>
<dbReference type="Gene3D" id="6.10.250.3100">
    <property type="match status" value="1"/>
</dbReference>
<dbReference type="InterPro" id="IPR011990">
    <property type="entry name" value="TPR-like_helical_dom_sf"/>
</dbReference>
<dbReference type="GO" id="GO:0003677">
    <property type="term" value="F:DNA binding"/>
    <property type="evidence" value="ECO:0007669"/>
    <property type="project" value="InterPro"/>
</dbReference>
<dbReference type="InterPro" id="IPR013630">
    <property type="entry name" value="Methyltransf_Zn-bd_dom_put"/>
</dbReference>
<dbReference type="Pfam" id="PF13489">
    <property type="entry name" value="Methyltransf_23"/>
    <property type="match status" value="1"/>
</dbReference>
<dbReference type="SUPFAM" id="SSF46894">
    <property type="entry name" value="C-terminal effector domain of the bipartite response regulators"/>
    <property type="match status" value="1"/>
</dbReference>
<dbReference type="CDD" id="cd02440">
    <property type="entry name" value="AdoMet_MTases"/>
    <property type="match status" value="1"/>
</dbReference>
<feature type="compositionally biased region" description="Polar residues" evidence="1">
    <location>
        <begin position="846"/>
        <end position="860"/>
    </location>
</feature>
<dbReference type="Gene3D" id="1.10.10.10">
    <property type="entry name" value="Winged helix-like DNA-binding domain superfamily/Winged helix DNA-binding domain"/>
    <property type="match status" value="1"/>
</dbReference>
<dbReference type="EMBL" id="CP014859">
    <property type="protein sequence ID" value="AOS61989.1"/>
    <property type="molecule type" value="Genomic_DNA"/>
</dbReference>
<dbReference type="SUPFAM" id="SSF52540">
    <property type="entry name" value="P-loop containing nucleoside triphosphate hydrolases"/>
    <property type="match status" value="1"/>
</dbReference>
<dbReference type="KEGG" id="ahm:TL08_05820"/>
<dbReference type="Pfam" id="PF13191">
    <property type="entry name" value="AAA_16"/>
    <property type="match status" value="1"/>
</dbReference>
<dbReference type="InterPro" id="IPR013691">
    <property type="entry name" value="MeTrfase_14"/>
</dbReference>
<feature type="region of interest" description="Disordered" evidence="1">
    <location>
        <begin position="831"/>
        <end position="861"/>
    </location>
</feature>
<dbReference type="SUPFAM" id="SSF48452">
    <property type="entry name" value="TPR-like"/>
    <property type="match status" value="1"/>
</dbReference>
<reference evidence="4" key="1">
    <citation type="submission" date="2016-03" db="EMBL/GenBank/DDBJ databases">
        <title>Complete genome sequence of the type strain Actinoalloteichus hymeniacidonis DSM 45092.</title>
        <authorList>
            <person name="Schaffert L."/>
            <person name="Albersmeier A."/>
            <person name="Winkler A."/>
            <person name="Kalinowski J."/>
            <person name="Zotchev S."/>
            <person name="Ruckert C."/>
        </authorList>
    </citation>
    <scope>NUCLEOTIDE SEQUENCE [LARGE SCALE GENOMIC DNA]</scope>
    <source>
        <strain evidence="4">HPA177(T) (DSM 45092(T))</strain>
    </source>
</reference>
<evidence type="ECO:0000313" key="3">
    <source>
        <dbReference type="EMBL" id="AOS61989.1"/>
    </source>
</evidence>
<dbReference type="Proteomes" id="UP000095210">
    <property type="component" value="Chromosome"/>
</dbReference>
<dbReference type="GO" id="GO:0006355">
    <property type="term" value="P:regulation of DNA-templated transcription"/>
    <property type="evidence" value="ECO:0007669"/>
    <property type="project" value="InterPro"/>
</dbReference>
<feature type="compositionally biased region" description="Basic and acidic residues" evidence="1">
    <location>
        <begin position="923"/>
        <end position="937"/>
    </location>
</feature>
<organism evidence="3 4">
    <name type="scientific">Actinoalloteichus hymeniacidonis</name>
    <dbReference type="NCBI Taxonomy" id="340345"/>
    <lineage>
        <taxon>Bacteria</taxon>
        <taxon>Bacillati</taxon>
        <taxon>Actinomycetota</taxon>
        <taxon>Actinomycetes</taxon>
        <taxon>Pseudonocardiales</taxon>
        <taxon>Pseudonocardiaceae</taxon>
        <taxon>Actinoalloteichus</taxon>
    </lineage>
</organism>
<dbReference type="PROSITE" id="PS00622">
    <property type="entry name" value="HTH_LUXR_1"/>
    <property type="match status" value="1"/>
</dbReference>
<dbReference type="PROSITE" id="PS50043">
    <property type="entry name" value="HTH_LUXR_2"/>
    <property type="match status" value="1"/>
</dbReference>
<dbReference type="InterPro" id="IPR041664">
    <property type="entry name" value="AAA_16"/>
</dbReference>
<dbReference type="PANTHER" id="PTHR43861:SF5">
    <property type="entry name" value="BLL5978 PROTEIN"/>
    <property type="match status" value="1"/>
</dbReference>
<dbReference type="InterPro" id="IPR003593">
    <property type="entry name" value="AAA+_ATPase"/>
</dbReference>
<dbReference type="PANTHER" id="PTHR43861">
    <property type="entry name" value="TRANS-ACONITATE 2-METHYLTRANSFERASE-RELATED"/>
    <property type="match status" value="1"/>
</dbReference>
<dbReference type="SMART" id="SM00421">
    <property type="entry name" value="HTH_LUXR"/>
    <property type="match status" value="1"/>
</dbReference>
<dbReference type="SMART" id="SM00382">
    <property type="entry name" value="AAA"/>
    <property type="match status" value="1"/>
</dbReference>
<dbReference type="Gene3D" id="3.40.50.150">
    <property type="entry name" value="Vaccinia Virus protein VP39"/>
    <property type="match status" value="1"/>
</dbReference>
<dbReference type="Pfam" id="PF08421">
    <property type="entry name" value="Methyltransf_13"/>
    <property type="match status" value="1"/>
</dbReference>
<dbReference type="PRINTS" id="PR00038">
    <property type="entry name" value="HTHLUXR"/>
</dbReference>
<keyword evidence="4" id="KW-1185">Reference proteome</keyword>
<dbReference type="Gene3D" id="3.40.50.300">
    <property type="entry name" value="P-loop containing nucleotide triphosphate hydrolases"/>
    <property type="match status" value="1"/>
</dbReference>
<evidence type="ECO:0000313" key="4">
    <source>
        <dbReference type="Proteomes" id="UP000095210"/>
    </source>
</evidence>
<dbReference type="Gene3D" id="6.20.50.110">
    <property type="entry name" value="Methyltransferase, zinc-binding domain"/>
    <property type="match status" value="1"/>
</dbReference>
<gene>
    <name evidence="3" type="ORF">TL08_05820</name>
</gene>